<keyword evidence="2" id="KW-1185">Reference proteome</keyword>
<dbReference type="OrthoDB" id="6422898at2759"/>
<dbReference type="HOGENOM" id="CLU_2148182_0_0_1"/>
<dbReference type="Proteomes" id="UP000008281">
    <property type="component" value="Unassembled WGS sequence"/>
</dbReference>
<dbReference type="STRING" id="31234.E3NAM9"/>
<sequence length="112" mass="12493">MLVAVCRGAGALLKSSSHQTARNKVDFFGNVSTLYLYCDVVDPIIVGNTKSSLLSVIPCRGNFGEMIHHTVAYPRYLPLMNSTIDSIRVELLSEFDEQIDFNWGSTIIILHF</sequence>
<name>E3NAM9_CAERE</name>
<accession>E3NAM9</accession>
<dbReference type="EMBL" id="DS268577">
    <property type="protein sequence ID" value="EFO91200.1"/>
    <property type="molecule type" value="Genomic_DNA"/>
</dbReference>
<gene>
    <name evidence="1" type="ORF">CRE_03406</name>
</gene>
<reference evidence="1" key="1">
    <citation type="submission" date="2007-07" db="EMBL/GenBank/DDBJ databases">
        <title>PCAP assembly of the Caenorhabditis remanei genome.</title>
        <authorList>
            <consortium name="The Caenorhabditis remanei Sequencing Consortium"/>
            <person name="Wilson R.K."/>
        </authorList>
    </citation>
    <scope>NUCLEOTIDE SEQUENCE [LARGE SCALE GENOMIC DNA]</scope>
    <source>
        <strain evidence="1">PB4641</strain>
    </source>
</reference>
<proteinExistence type="predicted"/>
<dbReference type="AlphaFoldDB" id="E3NAM9"/>
<dbReference type="eggNOG" id="ENOG502RS0T">
    <property type="taxonomic scope" value="Eukaryota"/>
</dbReference>
<evidence type="ECO:0000313" key="1">
    <source>
        <dbReference type="EMBL" id="EFO91200.1"/>
    </source>
</evidence>
<protein>
    <submittedName>
        <fullName evidence="1">Uncharacterized protein</fullName>
    </submittedName>
</protein>
<organism evidence="2">
    <name type="scientific">Caenorhabditis remanei</name>
    <name type="common">Caenorhabditis vulgaris</name>
    <dbReference type="NCBI Taxonomy" id="31234"/>
    <lineage>
        <taxon>Eukaryota</taxon>
        <taxon>Metazoa</taxon>
        <taxon>Ecdysozoa</taxon>
        <taxon>Nematoda</taxon>
        <taxon>Chromadorea</taxon>
        <taxon>Rhabditida</taxon>
        <taxon>Rhabditina</taxon>
        <taxon>Rhabditomorpha</taxon>
        <taxon>Rhabditoidea</taxon>
        <taxon>Rhabditidae</taxon>
        <taxon>Peloderinae</taxon>
        <taxon>Caenorhabditis</taxon>
    </lineage>
</organism>
<evidence type="ECO:0000313" key="2">
    <source>
        <dbReference type="Proteomes" id="UP000008281"/>
    </source>
</evidence>